<dbReference type="Gene3D" id="1.10.10.10">
    <property type="entry name" value="Winged helix-like DNA-binding domain superfamily/Winged helix DNA-binding domain"/>
    <property type="match status" value="1"/>
</dbReference>
<dbReference type="OrthoDB" id="4485201at2"/>
<dbReference type="SUPFAM" id="SSF46785">
    <property type="entry name" value="Winged helix' DNA-binding domain"/>
    <property type="match status" value="1"/>
</dbReference>
<dbReference type="PROSITE" id="PS01117">
    <property type="entry name" value="HTH_MARR_1"/>
    <property type="match status" value="1"/>
</dbReference>
<dbReference type="Proteomes" id="UP000198589">
    <property type="component" value="Unassembled WGS sequence"/>
</dbReference>
<dbReference type="Pfam" id="PF01047">
    <property type="entry name" value="MarR"/>
    <property type="match status" value="1"/>
</dbReference>
<dbReference type="InterPro" id="IPR036388">
    <property type="entry name" value="WH-like_DNA-bd_sf"/>
</dbReference>
<keyword evidence="1" id="KW-0805">Transcription regulation</keyword>
<reference evidence="6" key="1">
    <citation type="submission" date="2016-10" db="EMBL/GenBank/DDBJ databases">
        <authorList>
            <person name="Varghese N."/>
            <person name="Submissions S."/>
        </authorList>
    </citation>
    <scope>NUCLEOTIDE SEQUENCE [LARGE SCALE GENOMIC DNA]</scope>
    <source>
        <strain evidence="6">DSM 46838</strain>
    </source>
</reference>
<dbReference type="SMART" id="SM00347">
    <property type="entry name" value="HTH_MARR"/>
    <property type="match status" value="1"/>
</dbReference>
<evidence type="ECO:0000313" key="5">
    <source>
        <dbReference type="EMBL" id="SFF56405.1"/>
    </source>
</evidence>
<dbReference type="PROSITE" id="PS50995">
    <property type="entry name" value="HTH_MARR_2"/>
    <property type="match status" value="1"/>
</dbReference>
<evidence type="ECO:0000313" key="6">
    <source>
        <dbReference type="Proteomes" id="UP000198589"/>
    </source>
</evidence>
<keyword evidence="3" id="KW-0804">Transcription</keyword>
<evidence type="ECO:0000256" key="3">
    <source>
        <dbReference type="ARBA" id="ARBA00023163"/>
    </source>
</evidence>
<name>A0A1I2JN91_9ACTN</name>
<dbReference type="InterPro" id="IPR023187">
    <property type="entry name" value="Tscrpt_reg_MarR-type_CS"/>
</dbReference>
<proteinExistence type="predicted"/>
<gene>
    <name evidence="5" type="ORF">SAMN05216574_11734</name>
</gene>
<accession>A0A1I2JN91</accession>
<dbReference type="GO" id="GO:0003677">
    <property type="term" value="F:DNA binding"/>
    <property type="evidence" value="ECO:0007669"/>
    <property type="project" value="UniProtKB-KW"/>
</dbReference>
<feature type="domain" description="HTH marR-type" evidence="4">
    <location>
        <begin position="8"/>
        <end position="142"/>
    </location>
</feature>
<organism evidence="5 6">
    <name type="scientific">Blastococcus tunisiensis</name>
    <dbReference type="NCBI Taxonomy" id="1798228"/>
    <lineage>
        <taxon>Bacteria</taxon>
        <taxon>Bacillati</taxon>
        <taxon>Actinomycetota</taxon>
        <taxon>Actinomycetes</taxon>
        <taxon>Geodermatophilales</taxon>
        <taxon>Geodermatophilaceae</taxon>
        <taxon>Blastococcus</taxon>
    </lineage>
</organism>
<dbReference type="STRING" id="1798228.SAMN05216574_11734"/>
<keyword evidence="2 5" id="KW-0238">DNA-binding</keyword>
<dbReference type="InterPro" id="IPR036390">
    <property type="entry name" value="WH_DNA-bd_sf"/>
</dbReference>
<evidence type="ECO:0000256" key="2">
    <source>
        <dbReference type="ARBA" id="ARBA00023125"/>
    </source>
</evidence>
<evidence type="ECO:0000259" key="4">
    <source>
        <dbReference type="PROSITE" id="PS50995"/>
    </source>
</evidence>
<dbReference type="AlphaFoldDB" id="A0A1I2JN91"/>
<dbReference type="EMBL" id="FOND01000017">
    <property type="protein sequence ID" value="SFF56405.1"/>
    <property type="molecule type" value="Genomic_DNA"/>
</dbReference>
<keyword evidence="6" id="KW-1185">Reference proteome</keyword>
<dbReference type="InterPro" id="IPR052526">
    <property type="entry name" value="HTH-type_Bedaq_tolerance"/>
</dbReference>
<protein>
    <submittedName>
        <fullName evidence="5">DNA-binding transcriptional regulator, MarR family</fullName>
    </submittedName>
</protein>
<dbReference type="PANTHER" id="PTHR39515:SF2">
    <property type="entry name" value="HTH-TYPE TRANSCRIPTIONAL REGULATOR RV0880"/>
    <property type="match status" value="1"/>
</dbReference>
<dbReference type="PANTHER" id="PTHR39515">
    <property type="entry name" value="CONSERVED PROTEIN"/>
    <property type="match status" value="1"/>
</dbReference>
<sequence length="162" mass="17270">MTISPETRDRLTASIAQLVRTGRQVSTRAAAQLYGELPSFGWALLLPLERDGAQRCSSLAAHAGIDVSVASRQVAALERDGHVERRPDPDDGRASLLSITERGSLALAATRALRADWALGALSAWDETDARLLSDLLDRLVADLEPFAGHRPAAGTAVPAPR</sequence>
<dbReference type="InterPro" id="IPR000835">
    <property type="entry name" value="HTH_MarR-typ"/>
</dbReference>
<dbReference type="RefSeq" id="WP_092202120.1">
    <property type="nucleotide sequence ID" value="NZ_FOND01000017.1"/>
</dbReference>
<dbReference type="GO" id="GO:0003700">
    <property type="term" value="F:DNA-binding transcription factor activity"/>
    <property type="evidence" value="ECO:0007669"/>
    <property type="project" value="InterPro"/>
</dbReference>
<evidence type="ECO:0000256" key="1">
    <source>
        <dbReference type="ARBA" id="ARBA00023015"/>
    </source>
</evidence>